<protein>
    <submittedName>
        <fullName evidence="3">G2692 protein</fullName>
    </submittedName>
</protein>
<dbReference type="PROSITE" id="PS50013">
    <property type="entry name" value="CHROMO_2"/>
    <property type="match status" value="1"/>
</dbReference>
<evidence type="ECO:0000259" key="2">
    <source>
        <dbReference type="PROSITE" id="PS50013"/>
    </source>
</evidence>
<dbReference type="InterPro" id="IPR000953">
    <property type="entry name" value="Chromo/chromo_shadow_dom"/>
</dbReference>
<dbReference type="SUPFAM" id="SSF54160">
    <property type="entry name" value="Chromo domain-like"/>
    <property type="match status" value="1"/>
</dbReference>
<feature type="region of interest" description="Disordered" evidence="1">
    <location>
        <begin position="306"/>
        <end position="343"/>
    </location>
</feature>
<reference evidence="3 4" key="1">
    <citation type="submission" date="2024-06" db="EMBL/GenBank/DDBJ databases">
        <authorList>
            <person name="Kraege A."/>
            <person name="Thomma B."/>
        </authorList>
    </citation>
    <scope>NUCLEOTIDE SEQUENCE [LARGE SCALE GENOMIC DNA]</scope>
</reference>
<comment type="caution">
    <text evidence="3">The sequence shown here is derived from an EMBL/GenBank/DDBJ whole genome shotgun (WGS) entry which is preliminary data.</text>
</comment>
<organism evidence="3 4">
    <name type="scientific">Coccomyxa viridis</name>
    <dbReference type="NCBI Taxonomy" id="1274662"/>
    <lineage>
        <taxon>Eukaryota</taxon>
        <taxon>Viridiplantae</taxon>
        <taxon>Chlorophyta</taxon>
        <taxon>core chlorophytes</taxon>
        <taxon>Trebouxiophyceae</taxon>
        <taxon>Trebouxiophyceae incertae sedis</taxon>
        <taxon>Coccomyxaceae</taxon>
        <taxon>Coccomyxa</taxon>
    </lineage>
</organism>
<dbReference type="InterPro" id="IPR016197">
    <property type="entry name" value="Chromo-like_dom_sf"/>
</dbReference>
<gene>
    <name evidence="3" type="primary">g2692</name>
    <name evidence="3" type="ORF">VP750_LOCUS2306</name>
</gene>
<dbReference type="EMBL" id="CAXHTA020000004">
    <property type="protein sequence ID" value="CAL5220647.1"/>
    <property type="molecule type" value="Genomic_DNA"/>
</dbReference>
<dbReference type="Gene3D" id="2.40.50.40">
    <property type="match status" value="1"/>
</dbReference>
<proteinExistence type="predicted"/>
<dbReference type="Proteomes" id="UP001497392">
    <property type="component" value="Unassembled WGS sequence"/>
</dbReference>
<name>A0ABP1FT41_9CHLO</name>
<sequence length="525" mass="57912">MRTKAGPKKVTRPKASQERPAQAKLTKSGRVKGSWQIPAPVMKRGPGRPKRSQQDPAQTPVIKRGPGRWPKRSQQDPALTPAIKRGPGRPKRSQQDPAQTPAIKRGPGRWPKRSQQDPAQTPVIKGGRVKRSQQDPAQTSVVRNLRPKGSHLDSTQAGVIKIGPGSSECGKEEPAQTTIVRNLRPKRSQQDPAQAEGIKKGPGLPKRSQEGPAQAKVIRRPRQKVNLRDAAKITGQGKRGGKRKRPQDSVAHSSQPDKQAAKGRKGRAMQRQAEVWPTVQDSLDIDFEHWNPDEIAQQWNARARAALGGGSQEAEQALPDPSFSDLTTEDMGQYAPGPSAIKHDAAPAENVARAAFKKRKTVAIPDDELARLGLPTSSAEAPEAAKLFWAGEELKDVGAGRFYPCRYVREEGDMPIAEWMQKEAQGILPPGDYDVMAILDERKRGTSKEYIVKWKGFELNAEQWLPRNMLVTTKAMQAWAQKRAVDGQWHASSHAEWARLSARAAEHPVDKKAEIDSGRFQQVLC</sequence>
<dbReference type="Pfam" id="PF00385">
    <property type="entry name" value="Chromo"/>
    <property type="match status" value="1"/>
</dbReference>
<evidence type="ECO:0000313" key="3">
    <source>
        <dbReference type="EMBL" id="CAL5220647.1"/>
    </source>
</evidence>
<dbReference type="InterPro" id="IPR023780">
    <property type="entry name" value="Chromo_domain"/>
</dbReference>
<feature type="compositionally biased region" description="Basic residues" evidence="1">
    <location>
        <begin position="1"/>
        <end position="12"/>
    </location>
</feature>
<evidence type="ECO:0000256" key="1">
    <source>
        <dbReference type="SAM" id="MobiDB-lite"/>
    </source>
</evidence>
<keyword evidence="4" id="KW-1185">Reference proteome</keyword>
<feature type="region of interest" description="Disordered" evidence="1">
    <location>
        <begin position="1"/>
        <end position="275"/>
    </location>
</feature>
<evidence type="ECO:0000313" key="4">
    <source>
        <dbReference type="Proteomes" id="UP001497392"/>
    </source>
</evidence>
<feature type="domain" description="Chromo" evidence="2">
    <location>
        <begin position="433"/>
        <end position="483"/>
    </location>
</feature>
<accession>A0ABP1FT41</accession>